<gene>
    <name evidence="7" type="ORF">TPAR_03356</name>
</gene>
<keyword evidence="2 6" id="KW-0812">Transmembrane</keyword>
<evidence type="ECO:0000256" key="6">
    <source>
        <dbReference type="SAM" id="Phobius"/>
    </source>
</evidence>
<organism evidence="7 8">
    <name type="scientific">Tolypocladium paradoxum</name>
    <dbReference type="NCBI Taxonomy" id="94208"/>
    <lineage>
        <taxon>Eukaryota</taxon>
        <taxon>Fungi</taxon>
        <taxon>Dikarya</taxon>
        <taxon>Ascomycota</taxon>
        <taxon>Pezizomycotina</taxon>
        <taxon>Sordariomycetes</taxon>
        <taxon>Hypocreomycetidae</taxon>
        <taxon>Hypocreales</taxon>
        <taxon>Ophiocordycipitaceae</taxon>
        <taxon>Tolypocladium</taxon>
    </lineage>
</organism>
<feature type="non-terminal residue" evidence="7">
    <location>
        <position position="1"/>
    </location>
</feature>
<evidence type="ECO:0000256" key="3">
    <source>
        <dbReference type="ARBA" id="ARBA00022824"/>
    </source>
</evidence>
<dbReference type="Proteomes" id="UP000237481">
    <property type="component" value="Unassembled WGS sequence"/>
</dbReference>
<dbReference type="STRING" id="94208.A0A2S4L1W7"/>
<evidence type="ECO:0000256" key="2">
    <source>
        <dbReference type="ARBA" id="ARBA00022692"/>
    </source>
</evidence>
<keyword evidence="5 6" id="KW-0472">Membrane</keyword>
<dbReference type="OrthoDB" id="202672at2759"/>
<dbReference type="EMBL" id="PKSG01000322">
    <property type="protein sequence ID" value="POR36438.1"/>
    <property type="molecule type" value="Genomic_DNA"/>
</dbReference>
<feature type="transmembrane region" description="Helical" evidence="6">
    <location>
        <begin position="105"/>
        <end position="126"/>
    </location>
</feature>
<protein>
    <submittedName>
        <fullName evidence="7">Uncharacterized protein</fullName>
    </submittedName>
</protein>
<evidence type="ECO:0000313" key="8">
    <source>
        <dbReference type="Proteomes" id="UP000237481"/>
    </source>
</evidence>
<accession>A0A2S4L1W7</accession>
<sequence length="186" mass="21134">YALTATIFWDTISTTTHSSNPRSPCPLRPGYEENTKRSQLRRLDTGIDHLRRERAGPLQATRPRQRATAKTKMSMLAGFRRWLQRKQYHFEVTLSVYMFTPWEKFAFYSILFLLFSLAFIAAILYLPHHVSILAGRAWYYIQGEDIGVAASAREAVKGISAGVLSGEAVPTAVRVKEALRTVDKEL</sequence>
<comment type="caution">
    <text evidence="7">The sequence shown here is derived from an EMBL/GenBank/DDBJ whole genome shotgun (WGS) entry which is preliminary data.</text>
</comment>
<comment type="subcellular location">
    <subcellularLocation>
        <location evidence="1">Endoplasmic reticulum membrane</location>
        <topology evidence="1">Multi-pass membrane protein</topology>
    </subcellularLocation>
</comment>
<evidence type="ECO:0000313" key="7">
    <source>
        <dbReference type="EMBL" id="POR36438.1"/>
    </source>
</evidence>
<evidence type="ECO:0000256" key="4">
    <source>
        <dbReference type="ARBA" id="ARBA00022989"/>
    </source>
</evidence>
<keyword evidence="4 6" id="KW-1133">Transmembrane helix</keyword>
<dbReference type="GO" id="GO:0005789">
    <property type="term" value="C:endoplasmic reticulum membrane"/>
    <property type="evidence" value="ECO:0007669"/>
    <property type="project" value="UniProtKB-SubCell"/>
</dbReference>
<evidence type="ECO:0000256" key="5">
    <source>
        <dbReference type="ARBA" id="ARBA00023136"/>
    </source>
</evidence>
<reference evidence="7 8" key="1">
    <citation type="submission" date="2018-01" db="EMBL/GenBank/DDBJ databases">
        <title>Harnessing the power of phylogenomics to disentangle the directionality and signatures of interkingdom host jumping in the parasitic fungal genus Tolypocladium.</title>
        <authorList>
            <person name="Quandt C.A."/>
            <person name="Patterson W."/>
            <person name="Spatafora J.W."/>
        </authorList>
    </citation>
    <scope>NUCLEOTIDE SEQUENCE [LARGE SCALE GENOMIC DNA]</scope>
    <source>
        <strain evidence="7 8">NRBC 100945</strain>
    </source>
</reference>
<keyword evidence="8" id="KW-1185">Reference proteome</keyword>
<keyword evidence="3" id="KW-0256">Endoplasmic reticulum</keyword>
<dbReference type="AlphaFoldDB" id="A0A2S4L1W7"/>
<dbReference type="InterPro" id="IPR024512">
    <property type="entry name" value="Ser_palmitoyltrfase_ssu-like"/>
</dbReference>
<dbReference type="Pfam" id="PF11779">
    <property type="entry name" value="SPT_ssu-like"/>
    <property type="match status" value="1"/>
</dbReference>
<proteinExistence type="predicted"/>
<name>A0A2S4L1W7_9HYPO</name>
<evidence type="ECO:0000256" key="1">
    <source>
        <dbReference type="ARBA" id="ARBA00004477"/>
    </source>
</evidence>